<gene>
    <name evidence="4" type="ORF">HMJ28_07690</name>
</gene>
<evidence type="ECO:0000256" key="2">
    <source>
        <dbReference type="SAM" id="MobiDB-lite"/>
    </source>
</evidence>
<feature type="compositionally biased region" description="Gly residues" evidence="2">
    <location>
        <begin position="127"/>
        <end position="139"/>
    </location>
</feature>
<feature type="coiled-coil region" evidence="1">
    <location>
        <begin position="164"/>
        <end position="227"/>
    </location>
</feature>
<comment type="caution">
    <text evidence="4">The sequence shown here is derived from an EMBL/GenBank/DDBJ whole genome shotgun (WGS) entry which is preliminary data.</text>
</comment>
<reference evidence="4 5" key="1">
    <citation type="submission" date="2020-05" db="EMBL/GenBank/DDBJ databases">
        <title>Draft genome sequence of Clostridium cochlearium strain AGROS13 isolated from a sheep dairy farm in New Zealand.</title>
        <authorList>
            <person name="Gupta T.B."/>
            <person name="Jauregui R."/>
            <person name="Risson A.N."/>
            <person name="Brightwell G."/>
            <person name="Maclean P."/>
        </authorList>
    </citation>
    <scope>NUCLEOTIDE SEQUENCE [LARGE SCALE GENOMIC DNA]</scope>
    <source>
        <strain evidence="4 5">AGROS13</strain>
    </source>
</reference>
<feature type="compositionally biased region" description="Basic and acidic residues" evidence="2">
    <location>
        <begin position="100"/>
        <end position="124"/>
    </location>
</feature>
<proteinExistence type="predicted"/>
<evidence type="ECO:0000313" key="5">
    <source>
        <dbReference type="Proteomes" id="UP000528432"/>
    </source>
</evidence>
<evidence type="ECO:0000256" key="1">
    <source>
        <dbReference type="SAM" id="Coils"/>
    </source>
</evidence>
<dbReference type="AlphaFoldDB" id="A0A7Y4DDC8"/>
<feature type="chain" id="PRO_5031117363" evidence="3">
    <location>
        <begin position="24"/>
        <end position="385"/>
    </location>
</feature>
<feature type="compositionally biased region" description="Basic and acidic residues" evidence="2">
    <location>
        <begin position="143"/>
        <end position="160"/>
    </location>
</feature>
<organism evidence="4 5">
    <name type="scientific">Clostridium cochlearium</name>
    <dbReference type="NCBI Taxonomy" id="1494"/>
    <lineage>
        <taxon>Bacteria</taxon>
        <taxon>Bacillati</taxon>
        <taxon>Bacillota</taxon>
        <taxon>Clostridia</taxon>
        <taxon>Eubacteriales</taxon>
        <taxon>Clostridiaceae</taxon>
        <taxon>Clostridium</taxon>
    </lineage>
</organism>
<keyword evidence="1" id="KW-0175">Coiled coil</keyword>
<accession>A0A7Y4DDC8</accession>
<feature type="signal peptide" evidence="3">
    <location>
        <begin position="1"/>
        <end position="23"/>
    </location>
</feature>
<name>A0A7Y4DDC8_CLOCO</name>
<dbReference type="RefSeq" id="WP_171303489.1">
    <property type="nucleotide sequence ID" value="NZ_JABFIF010000013.1"/>
</dbReference>
<dbReference type="EMBL" id="JABFIF010000013">
    <property type="protein sequence ID" value="NOH16263.1"/>
    <property type="molecule type" value="Genomic_DNA"/>
</dbReference>
<feature type="region of interest" description="Disordered" evidence="2">
    <location>
        <begin position="99"/>
        <end position="160"/>
    </location>
</feature>
<sequence length="385" mass="43484">MKKFKIVLTTTVLTFAMTCSVLAKDITLKVEANKNGKVKVSGESKKNTENVTIKVEDSKKIYYLDQNKTNEKGEFQFKFEVDPNKDYKGRVNVGGEIEDFEFKTKEKGENPEKPVNPEKPEKPSKPSGGGSSSGGGGGSATKPSDDKKDSSNKNTDKNIDKKIVEKAEKIKKEVKINKEDLKVEVKGNKNVVALKDNVLNNKINKLNEMIKDELKDVKDEKEKEALKKELSVVPIKVEEEKENVVLELGESEIKNMKNEEVGVKVDFLGAEIKVPYTVIEEVRDGERLQIRKSEVRDNNLENKVKGKEKVLAKLYKFDVVKLDGNSEKEVKLEDSTKIIIKVDDNKLNGVKKDTLKIAWYDEETQSWKTLKSQFIPENNIVVGEM</sequence>
<evidence type="ECO:0000256" key="3">
    <source>
        <dbReference type="SAM" id="SignalP"/>
    </source>
</evidence>
<dbReference type="Proteomes" id="UP000528432">
    <property type="component" value="Unassembled WGS sequence"/>
</dbReference>
<evidence type="ECO:0000313" key="4">
    <source>
        <dbReference type="EMBL" id="NOH16263.1"/>
    </source>
</evidence>
<keyword evidence="3" id="KW-0732">Signal</keyword>
<protein>
    <submittedName>
        <fullName evidence="4">Uncharacterized protein</fullName>
    </submittedName>
</protein>